<keyword evidence="1" id="KW-0812">Transmembrane</keyword>
<dbReference type="RefSeq" id="WP_097157354.1">
    <property type="nucleotide sequence ID" value="NZ_JBEPMQ010000013.1"/>
</dbReference>
<evidence type="ECO:0000313" key="2">
    <source>
        <dbReference type="EMBL" id="SNX67943.1"/>
    </source>
</evidence>
<dbReference type="Pfam" id="PF14038">
    <property type="entry name" value="YqzE"/>
    <property type="match status" value="1"/>
</dbReference>
<dbReference type="AlphaFoldDB" id="A0A285CLR5"/>
<keyword evidence="1" id="KW-1133">Transmembrane helix</keyword>
<evidence type="ECO:0000256" key="1">
    <source>
        <dbReference type="SAM" id="Phobius"/>
    </source>
</evidence>
<feature type="transmembrane region" description="Helical" evidence="1">
    <location>
        <begin position="39"/>
        <end position="55"/>
    </location>
</feature>
<protein>
    <submittedName>
        <fullName evidence="2">YqzE-like protein</fullName>
    </submittedName>
</protein>
<name>A0A285CLR5_9BACI</name>
<reference evidence="2 3" key="1">
    <citation type="submission" date="2017-08" db="EMBL/GenBank/DDBJ databases">
        <authorList>
            <person name="de Groot N.N."/>
        </authorList>
    </citation>
    <scope>NUCLEOTIDE SEQUENCE [LARGE SCALE GENOMIC DNA]</scope>
    <source>
        <strain evidence="2 3">JC228</strain>
    </source>
</reference>
<accession>A0A285CLR5</accession>
<organism evidence="2 3">
    <name type="scientific">Bacillus oleivorans</name>
    <dbReference type="NCBI Taxonomy" id="1448271"/>
    <lineage>
        <taxon>Bacteria</taxon>
        <taxon>Bacillati</taxon>
        <taxon>Bacillota</taxon>
        <taxon>Bacilli</taxon>
        <taxon>Bacillales</taxon>
        <taxon>Bacillaceae</taxon>
        <taxon>Bacillus</taxon>
    </lineage>
</organism>
<evidence type="ECO:0000313" key="3">
    <source>
        <dbReference type="Proteomes" id="UP000219546"/>
    </source>
</evidence>
<proteinExistence type="predicted"/>
<dbReference type="InterPro" id="IPR025622">
    <property type="entry name" value="YqzE"/>
</dbReference>
<dbReference type="EMBL" id="OAOP01000002">
    <property type="protein sequence ID" value="SNX67943.1"/>
    <property type="molecule type" value="Genomic_DNA"/>
</dbReference>
<sequence length="59" mass="7218">MSMNDYVKFITQTVVQHYAQPKDERKQQKQLKKEYKQPFLTKWFGLIPFAFFSIFKKRG</sequence>
<keyword evidence="3" id="KW-1185">Reference proteome</keyword>
<gene>
    <name evidence="2" type="ORF">SAMN05877753_102147</name>
</gene>
<dbReference type="Proteomes" id="UP000219546">
    <property type="component" value="Unassembled WGS sequence"/>
</dbReference>
<keyword evidence="1" id="KW-0472">Membrane</keyword>